<dbReference type="GeneID" id="25729322"/>
<name>A0A0D2KJF4_9CHLO</name>
<dbReference type="AlphaFoldDB" id="A0A0D2KJF4"/>
<evidence type="ECO:0000313" key="2">
    <source>
        <dbReference type="EMBL" id="KIY95958.1"/>
    </source>
</evidence>
<organism evidence="2 3">
    <name type="scientific">Monoraphidium neglectum</name>
    <dbReference type="NCBI Taxonomy" id="145388"/>
    <lineage>
        <taxon>Eukaryota</taxon>
        <taxon>Viridiplantae</taxon>
        <taxon>Chlorophyta</taxon>
        <taxon>core chlorophytes</taxon>
        <taxon>Chlorophyceae</taxon>
        <taxon>CS clade</taxon>
        <taxon>Sphaeropleales</taxon>
        <taxon>Selenastraceae</taxon>
        <taxon>Monoraphidium</taxon>
    </lineage>
</organism>
<reference evidence="2 3" key="1">
    <citation type="journal article" date="2013" name="BMC Genomics">
        <title>Reconstruction of the lipid metabolism for the microalga Monoraphidium neglectum from its genome sequence reveals characteristics suitable for biofuel production.</title>
        <authorList>
            <person name="Bogen C."/>
            <person name="Al-Dilaimi A."/>
            <person name="Albersmeier A."/>
            <person name="Wichmann J."/>
            <person name="Grundmann M."/>
            <person name="Rupp O."/>
            <person name="Lauersen K.J."/>
            <person name="Blifernez-Klassen O."/>
            <person name="Kalinowski J."/>
            <person name="Goesmann A."/>
            <person name="Mussgnug J.H."/>
            <person name="Kruse O."/>
        </authorList>
    </citation>
    <scope>NUCLEOTIDE SEQUENCE [LARGE SCALE GENOMIC DNA]</scope>
    <source>
        <strain evidence="2 3">SAG 48.87</strain>
    </source>
</reference>
<proteinExistence type="predicted"/>
<feature type="compositionally biased region" description="Low complexity" evidence="1">
    <location>
        <begin position="39"/>
        <end position="57"/>
    </location>
</feature>
<sequence>MGLQLGPPTPYWQAEGGYGVVDEADREAGIEEEQGVQPAEGAASGAAAGSSVGGSAARNLKGEARKAAPGKK</sequence>
<evidence type="ECO:0000256" key="1">
    <source>
        <dbReference type="SAM" id="MobiDB-lite"/>
    </source>
</evidence>
<gene>
    <name evidence="2" type="ORF">MNEG_12003</name>
</gene>
<accession>A0A0D2KJF4</accession>
<protein>
    <submittedName>
        <fullName evidence="2">Uncharacterized protein</fullName>
    </submittedName>
</protein>
<dbReference type="RefSeq" id="XP_013894978.1">
    <property type="nucleotide sequence ID" value="XM_014039524.1"/>
</dbReference>
<dbReference type="Proteomes" id="UP000054498">
    <property type="component" value="Unassembled WGS sequence"/>
</dbReference>
<keyword evidence="3" id="KW-1185">Reference proteome</keyword>
<feature type="region of interest" description="Disordered" evidence="1">
    <location>
        <begin position="31"/>
        <end position="72"/>
    </location>
</feature>
<evidence type="ECO:0000313" key="3">
    <source>
        <dbReference type="Proteomes" id="UP000054498"/>
    </source>
</evidence>
<dbReference type="EMBL" id="KK103228">
    <property type="protein sequence ID" value="KIY95958.1"/>
    <property type="molecule type" value="Genomic_DNA"/>
</dbReference>
<dbReference type="KEGG" id="mng:MNEG_12003"/>